<dbReference type="SUPFAM" id="SSF49478">
    <property type="entry name" value="Cna protein B-type domain"/>
    <property type="match status" value="1"/>
</dbReference>
<evidence type="ECO:0000256" key="5">
    <source>
        <dbReference type="ARBA" id="ARBA00023136"/>
    </source>
</evidence>
<dbReference type="SUPFAM" id="SSF103473">
    <property type="entry name" value="MFS general substrate transporter"/>
    <property type="match status" value="1"/>
</dbReference>
<dbReference type="PANTHER" id="PTHR42718">
    <property type="entry name" value="MAJOR FACILITATOR SUPERFAMILY MULTIDRUG TRANSPORTER MFSC"/>
    <property type="match status" value="1"/>
</dbReference>
<evidence type="ECO:0000313" key="10">
    <source>
        <dbReference type="EMBL" id="UQT61119.1"/>
    </source>
</evidence>
<feature type="region of interest" description="Disordered" evidence="7">
    <location>
        <begin position="517"/>
        <end position="565"/>
    </location>
</feature>
<protein>
    <submittedName>
        <fullName evidence="10">MFS transporter</fullName>
    </submittedName>
</protein>
<feature type="domain" description="Major facilitator superfamily (MFS) profile" evidence="9">
    <location>
        <begin position="18"/>
        <end position="511"/>
    </location>
</feature>
<keyword evidence="11" id="KW-1185">Reference proteome</keyword>
<dbReference type="PANTHER" id="PTHR42718:SF9">
    <property type="entry name" value="MAJOR FACILITATOR SUPERFAMILY MULTIDRUG TRANSPORTER MFSC"/>
    <property type="match status" value="1"/>
</dbReference>
<evidence type="ECO:0000256" key="8">
    <source>
        <dbReference type="SAM" id="Phobius"/>
    </source>
</evidence>
<feature type="transmembrane region" description="Helical" evidence="8">
    <location>
        <begin position="366"/>
        <end position="389"/>
    </location>
</feature>
<dbReference type="Gene3D" id="1.20.1250.20">
    <property type="entry name" value="MFS general substrate transporter like domains"/>
    <property type="match status" value="1"/>
</dbReference>
<feature type="transmembrane region" description="Helical" evidence="8">
    <location>
        <begin position="143"/>
        <end position="165"/>
    </location>
</feature>
<dbReference type="InterPro" id="IPR011701">
    <property type="entry name" value="MFS"/>
</dbReference>
<feature type="transmembrane region" description="Helical" evidence="8">
    <location>
        <begin position="334"/>
        <end position="354"/>
    </location>
</feature>
<dbReference type="Gene3D" id="1.20.1720.10">
    <property type="entry name" value="Multidrug resistance protein D"/>
    <property type="match status" value="1"/>
</dbReference>
<dbReference type="CDD" id="cd17321">
    <property type="entry name" value="MFS_MMR_MDR_like"/>
    <property type="match status" value="1"/>
</dbReference>
<keyword evidence="2" id="KW-0813">Transport</keyword>
<dbReference type="Proteomes" id="UP000829992">
    <property type="component" value="Chromosome"/>
</dbReference>
<keyword evidence="6" id="KW-0046">Antibiotic resistance</keyword>
<feature type="transmembrane region" description="Helical" evidence="8">
    <location>
        <begin position="204"/>
        <end position="224"/>
    </location>
</feature>
<feature type="transmembrane region" description="Helical" evidence="8">
    <location>
        <begin position="484"/>
        <end position="509"/>
    </location>
</feature>
<keyword evidence="3 8" id="KW-0812">Transmembrane</keyword>
<dbReference type="Gene3D" id="2.60.40.10">
    <property type="entry name" value="Immunoglobulins"/>
    <property type="match status" value="1"/>
</dbReference>
<comment type="subcellular location">
    <subcellularLocation>
        <location evidence="1">Cell membrane</location>
        <topology evidence="1">Multi-pass membrane protein</topology>
    </subcellularLocation>
</comment>
<dbReference type="InterPro" id="IPR020846">
    <property type="entry name" value="MFS_dom"/>
</dbReference>
<keyword evidence="4 8" id="KW-1133">Transmembrane helix</keyword>
<evidence type="ECO:0000256" key="4">
    <source>
        <dbReference type="ARBA" id="ARBA00022989"/>
    </source>
</evidence>
<evidence type="ECO:0000259" key="9">
    <source>
        <dbReference type="PROSITE" id="PS50850"/>
    </source>
</evidence>
<feature type="transmembrane region" description="Helical" evidence="8">
    <location>
        <begin position="12"/>
        <end position="34"/>
    </location>
</feature>
<organism evidence="10 11">
    <name type="scientific">Streptomyces durmitorensis</name>
    <dbReference type="NCBI Taxonomy" id="319947"/>
    <lineage>
        <taxon>Bacteria</taxon>
        <taxon>Bacillati</taxon>
        <taxon>Actinomycetota</taxon>
        <taxon>Actinomycetes</taxon>
        <taxon>Kitasatosporales</taxon>
        <taxon>Streptomycetaceae</taxon>
        <taxon>Streptomyces</taxon>
    </lineage>
</organism>
<dbReference type="InterPro" id="IPR013783">
    <property type="entry name" value="Ig-like_fold"/>
</dbReference>
<evidence type="ECO:0000256" key="3">
    <source>
        <dbReference type="ARBA" id="ARBA00022692"/>
    </source>
</evidence>
<dbReference type="Pfam" id="PF07690">
    <property type="entry name" value="MFS_1"/>
    <property type="match status" value="1"/>
</dbReference>
<dbReference type="InterPro" id="IPR008969">
    <property type="entry name" value="CarboxyPept-like_regulatory"/>
</dbReference>
<feature type="transmembrane region" description="Helical" evidence="8">
    <location>
        <begin position="236"/>
        <end position="256"/>
    </location>
</feature>
<evidence type="ECO:0000256" key="6">
    <source>
        <dbReference type="ARBA" id="ARBA00023251"/>
    </source>
</evidence>
<dbReference type="Pfam" id="PF13620">
    <property type="entry name" value="CarboxypepD_reg"/>
    <property type="match status" value="2"/>
</dbReference>
<feature type="compositionally biased region" description="Low complexity" evidence="7">
    <location>
        <begin position="517"/>
        <end position="550"/>
    </location>
</feature>
<evidence type="ECO:0000256" key="2">
    <source>
        <dbReference type="ARBA" id="ARBA00022448"/>
    </source>
</evidence>
<feature type="transmembrane region" description="Helical" evidence="8">
    <location>
        <begin position="277"/>
        <end position="297"/>
    </location>
</feature>
<dbReference type="RefSeq" id="WP_249592451.1">
    <property type="nucleotide sequence ID" value="NZ_BAAAQL010000053.1"/>
</dbReference>
<feature type="transmembrane region" description="Helical" evidence="8">
    <location>
        <begin position="171"/>
        <end position="192"/>
    </location>
</feature>
<evidence type="ECO:0000256" key="7">
    <source>
        <dbReference type="SAM" id="MobiDB-lite"/>
    </source>
</evidence>
<dbReference type="Gene3D" id="2.60.40.1120">
    <property type="entry name" value="Carboxypeptidase-like, regulatory domain"/>
    <property type="match status" value="1"/>
</dbReference>
<keyword evidence="5 8" id="KW-0472">Membrane</keyword>
<feature type="transmembrane region" description="Helical" evidence="8">
    <location>
        <begin position="309"/>
        <end position="327"/>
    </location>
</feature>
<dbReference type="EMBL" id="CP097289">
    <property type="protein sequence ID" value="UQT61119.1"/>
    <property type="molecule type" value="Genomic_DNA"/>
</dbReference>
<proteinExistence type="predicted"/>
<evidence type="ECO:0000256" key="1">
    <source>
        <dbReference type="ARBA" id="ARBA00004651"/>
    </source>
</evidence>
<sequence length="800" mass="80228">MSAISTPHHRAVARPALTTVLACLGMFAAYVPIGSVSVSLSRIQQGLGASTSDLQWVSDAFILPMAALILTFGLIGDLYGRKKAYLAGMLLFAAGSVTSLTAHSVEQVWAGQAIAGAGAAALASSTLALISHAYPDFRARAKAIAAWAASLSIGMALGPLISGVILEHATWRWIFLPAAVITAVTGLVAVRMLEDSRSAHGRAIDVPGQIAAIVFIIGLIYGVIEGGGVHGWGQTKVVVAFAVAALGLIAFIVAELRSPSPMLSLKLFAVRPFTGAGVVNAIVMFGMIGSVFTLSLFFGSVQQLSVLDIAWRMLVFNGVSIVTGPLVGRLMGKVAPGVLLCVGLLGTGGAMLWLTGLQTDSGFGAMAGPLALFGLGMGFVMTPISAVAVGSVPHHLAGMAGAGNNTLRQLGGALGPAVLGAVLTSRLTSALPGHLADSGLPAADQQRVGEALAQGGVGAAGHLGLSPEATGPALGAIGASFTDAVHVCMTIGAVGMLVALIATATLIGFRRPQQAPSATAASAQETPQAGAPAEAQEAPSAQAQEAPAQAGPTLHGRIRTSADTSRSTVTLISLTGRQLGRTMARSDGGYELAAPGAGTYVLIAAADGHQPHAATVTIGGQPLAYDMLLSGPQGLSGGVSGADGLPVGAATVIVTDVRGEVRGTGQTGQDGEFAFEELPAGEFTVAVTAEGHRPAAVPATVSDGGTGRVEIALIPGARLQGAVRSADLRLVPDARVTLVDAAGNVAATATTGTDGAYAFTDLDAGEYSVIASGYPPVATPLRVTGPGTDALDIELSHPAH</sequence>
<accession>A0ABY4Q7K1</accession>
<gene>
    <name evidence="10" type="ORF">M4V62_41955</name>
</gene>
<dbReference type="PROSITE" id="PS50850">
    <property type="entry name" value="MFS"/>
    <property type="match status" value="1"/>
</dbReference>
<name>A0ABY4Q7K1_9ACTN</name>
<dbReference type="SUPFAM" id="SSF49464">
    <property type="entry name" value="Carboxypeptidase regulatory domain-like"/>
    <property type="match status" value="1"/>
</dbReference>
<feature type="transmembrane region" description="Helical" evidence="8">
    <location>
        <begin position="84"/>
        <end position="103"/>
    </location>
</feature>
<feature type="transmembrane region" description="Helical" evidence="8">
    <location>
        <begin position="109"/>
        <end position="131"/>
    </location>
</feature>
<reference evidence="10 11" key="1">
    <citation type="submission" date="2022-05" db="EMBL/GenBank/DDBJ databases">
        <authorList>
            <person name="Zhou X."/>
            <person name="Li K."/>
            <person name="Man Y."/>
        </authorList>
    </citation>
    <scope>NUCLEOTIDE SEQUENCE [LARGE SCALE GENOMIC DNA]</scope>
    <source>
        <strain evidence="10 11">MS405</strain>
    </source>
</reference>
<evidence type="ECO:0000313" key="11">
    <source>
        <dbReference type="Proteomes" id="UP000829992"/>
    </source>
</evidence>
<feature type="transmembrane region" description="Helical" evidence="8">
    <location>
        <begin position="54"/>
        <end position="75"/>
    </location>
</feature>
<dbReference type="InterPro" id="IPR036259">
    <property type="entry name" value="MFS_trans_sf"/>
</dbReference>